<keyword evidence="1" id="KW-0812">Transmembrane</keyword>
<evidence type="ECO:0000256" key="1">
    <source>
        <dbReference type="SAM" id="Phobius"/>
    </source>
</evidence>
<dbReference type="AlphaFoldDB" id="A0A8D6U5B4"/>
<evidence type="ECO:0000313" key="2">
    <source>
        <dbReference type="EMBL" id="CAD0139724.1"/>
    </source>
</evidence>
<dbReference type="Proteomes" id="UP000509833">
    <property type="component" value="Chromosome"/>
</dbReference>
<organism evidence="2 3">
    <name type="scientific">Streptococcus thermophilus</name>
    <dbReference type="NCBI Taxonomy" id="1308"/>
    <lineage>
        <taxon>Bacteria</taxon>
        <taxon>Bacillati</taxon>
        <taxon>Bacillota</taxon>
        <taxon>Bacilli</taxon>
        <taxon>Lactobacillales</taxon>
        <taxon>Streptococcaceae</taxon>
        <taxon>Streptococcus</taxon>
    </lineage>
</organism>
<proteinExistence type="predicted"/>
<keyword evidence="1" id="KW-1133">Transmembrane helix</keyword>
<reference evidence="2 3" key="1">
    <citation type="submission" date="2020-06" db="EMBL/GenBank/DDBJ databases">
        <authorList>
            <person name="Chuat V."/>
        </authorList>
    </citation>
    <scope>NUCLEOTIDE SEQUENCE [LARGE SCALE GENOMIC DNA]</scope>
    <source>
        <strain evidence="2">STH_CIRM_336</strain>
    </source>
</reference>
<accession>A0A8D6U5B4</accession>
<sequence length="56" mass="6310">MRNKTTIIWITILAVLASPVAFLILPFFLAMLTNDTSYDHFCGHGDYLSSYSCLSH</sequence>
<protein>
    <submittedName>
        <fullName evidence="2">Uncharacterized protein</fullName>
    </submittedName>
</protein>
<feature type="transmembrane region" description="Helical" evidence="1">
    <location>
        <begin position="7"/>
        <end position="29"/>
    </location>
</feature>
<keyword evidence="1" id="KW-0472">Membrane</keyword>
<evidence type="ECO:0000313" key="3">
    <source>
        <dbReference type="Proteomes" id="UP000509833"/>
    </source>
</evidence>
<dbReference type="EMBL" id="LR822017">
    <property type="protein sequence ID" value="CAD0139724.1"/>
    <property type="molecule type" value="Genomic_DNA"/>
</dbReference>
<name>A0A8D6U5B4_STRTR</name>
<gene>
    <name evidence="2" type="ORF">STHERMO_2139</name>
</gene>